<dbReference type="Proteomes" id="UP000677803">
    <property type="component" value="Unassembled WGS sequence"/>
</dbReference>
<comment type="caution">
    <text evidence="1">The sequence shown here is derived from an EMBL/GenBank/DDBJ whole genome shotgun (WGS) entry which is preliminary data.</text>
</comment>
<name>A0A8S4AVD0_9TELE</name>
<sequence>MYLQAVWQLDDWLLQEECHEKEVELGDLSYILGPMTSTQGPLHLDISMQLRHSCRPVYDIVRDKPLGTNSTALVECQTTVAGDSIDLAVRKRPCDLGNAAVVYCPVH</sequence>
<proteinExistence type="predicted"/>
<evidence type="ECO:0000313" key="2">
    <source>
        <dbReference type="Proteomes" id="UP000677803"/>
    </source>
</evidence>
<evidence type="ECO:0000313" key="1">
    <source>
        <dbReference type="EMBL" id="CAG5919024.1"/>
    </source>
</evidence>
<protein>
    <submittedName>
        <fullName evidence="1">(Atlantic silverside) hypothetical protein</fullName>
    </submittedName>
</protein>
<keyword evidence="2" id="KW-1185">Reference proteome</keyword>
<reference evidence="1" key="1">
    <citation type="submission" date="2021-05" db="EMBL/GenBank/DDBJ databases">
        <authorList>
            <person name="Tigano A."/>
        </authorList>
    </citation>
    <scope>NUCLEOTIDE SEQUENCE</scope>
</reference>
<gene>
    <name evidence="1" type="ORF">MMEN_LOCUS10183</name>
</gene>
<accession>A0A8S4AVD0</accession>
<dbReference type="AlphaFoldDB" id="A0A8S4AVD0"/>
<organism evidence="1 2">
    <name type="scientific">Menidia menidia</name>
    <name type="common">Atlantic silverside</name>
    <dbReference type="NCBI Taxonomy" id="238744"/>
    <lineage>
        <taxon>Eukaryota</taxon>
        <taxon>Metazoa</taxon>
        <taxon>Chordata</taxon>
        <taxon>Craniata</taxon>
        <taxon>Vertebrata</taxon>
        <taxon>Euteleostomi</taxon>
        <taxon>Actinopterygii</taxon>
        <taxon>Neopterygii</taxon>
        <taxon>Teleostei</taxon>
        <taxon>Neoteleostei</taxon>
        <taxon>Acanthomorphata</taxon>
        <taxon>Ovalentaria</taxon>
        <taxon>Atherinomorphae</taxon>
        <taxon>Atheriniformes</taxon>
        <taxon>Atherinopsidae</taxon>
        <taxon>Menidiinae</taxon>
        <taxon>Menidia</taxon>
    </lineage>
</organism>
<dbReference type="EMBL" id="CAJRST010011112">
    <property type="protein sequence ID" value="CAG5919024.1"/>
    <property type="molecule type" value="Genomic_DNA"/>
</dbReference>